<protein>
    <recommendedName>
        <fullName evidence="2">Proliferating cell nuclear antigen PCNA C-terminal domain-containing protein</fullName>
    </recommendedName>
</protein>
<feature type="region of interest" description="Disordered" evidence="1">
    <location>
        <begin position="173"/>
        <end position="221"/>
    </location>
</feature>
<gene>
    <name evidence="3" type="ORF">ACH5RR_017603</name>
</gene>
<organism evidence="3 4">
    <name type="scientific">Cinchona calisaya</name>
    <dbReference type="NCBI Taxonomy" id="153742"/>
    <lineage>
        <taxon>Eukaryota</taxon>
        <taxon>Viridiplantae</taxon>
        <taxon>Streptophyta</taxon>
        <taxon>Embryophyta</taxon>
        <taxon>Tracheophyta</taxon>
        <taxon>Spermatophyta</taxon>
        <taxon>Magnoliopsida</taxon>
        <taxon>eudicotyledons</taxon>
        <taxon>Gunneridae</taxon>
        <taxon>Pentapetalae</taxon>
        <taxon>asterids</taxon>
        <taxon>lamiids</taxon>
        <taxon>Gentianales</taxon>
        <taxon>Rubiaceae</taxon>
        <taxon>Cinchonoideae</taxon>
        <taxon>Cinchoneae</taxon>
        <taxon>Cinchona</taxon>
    </lineage>
</organism>
<dbReference type="InterPro" id="IPR046938">
    <property type="entry name" value="DNA_clamp_sf"/>
</dbReference>
<evidence type="ECO:0000259" key="2">
    <source>
        <dbReference type="Pfam" id="PF02747"/>
    </source>
</evidence>
<dbReference type="PANTHER" id="PTHR11352:SF0">
    <property type="entry name" value="PROLIFERATING CELL NUCLEAR ANTIGEN"/>
    <property type="match status" value="1"/>
</dbReference>
<proteinExistence type="predicted"/>
<accession>A0ABD2ZJZ7</accession>
<name>A0ABD2ZJZ7_9GENT</name>
<dbReference type="PANTHER" id="PTHR11352">
    <property type="entry name" value="PROLIFERATING CELL NUCLEAR ANTIGEN"/>
    <property type="match status" value="1"/>
</dbReference>
<dbReference type="InterPro" id="IPR022649">
    <property type="entry name" value="Pr_cel_nuc_antig_C"/>
</dbReference>
<feature type="non-terminal residue" evidence="3">
    <location>
        <position position="499"/>
    </location>
</feature>
<dbReference type="Proteomes" id="UP001630127">
    <property type="component" value="Unassembled WGS sequence"/>
</dbReference>
<feature type="compositionally biased region" description="Polar residues" evidence="1">
    <location>
        <begin position="210"/>
        <end position="221"/>
    </location>
</feature>
<sequence>MAPRVKTKDSNSENEIFSTRGYVDAEANAHRIMKTTTLLSELVEEQSAATEASELLESQSHDETEDTQDDRGTRCDMLQYSIYKPCTALHKERSSYSNPTKLRTEDIAVIVRSSYFPQKEMDHIEKKDRDAAADNYAMFPEKYKYIPASDDSGEKMNKNVIVRSSYFKSKSMKGRIQSGKSDKASVKESVAPHDKYSSGLNEIDGKSTTDEGNATQRSSYFQHSSVNKYEKLIVEDDITTDTDENATDRIFLSNNYFQEARKKRKVASNDNAITEYARRNDLQTGAALPMESDSGAADSKAQEGKFGCNISHLRHYSEIAEKSMEKFVSVISSFKFTSNGSRASGLRAPLKDVKNTCTTGCSLSGLGRDILLQALAQDKISDFEMKLMDIDIKHLGIPETEYEDIIRMPSAKFARICKDLSSIGDTVEVLLDTFEAAIVSDFGSSLHASVATIVDGNSWKWPTGRRRSHQVLQLIRKTTLSFNPKCDKSDQVLWTAAAM</sequence>
<dbReference type="Gene3D" id="3.10.150.10">
    <property type="entry name" value="DNA Polymerase III, subunit A, domain 2"/>
    <property type="match status" value="1"/>
</dbReference>
<dbReference type="Pfam" id="PF02747">
    <property type="entry name" value="PCNA_C"/>
    <property type="match status" value="1"/>
</dbReference>
<dbReference type="SUPFAM" id="SSF55979">
    <property type="entry name" value="DNA clamp"/>
    <property type="match status" value="1"/>
</dbReference>
<comment type="caution">
    <text evidence="3">The sequence shown here is derived from an EMBL/GenBank/DDBJ whole genome shotgun (WGS) entry which is preliminary data.</text>
</comment>
<evidence type="ECO:0000256" key="1">
    <source>
        <dbReference type="SAM" id="MobiDB-lite"/>
    </source>
</evidence>
<feature type="compositionally biased region" description="Basic and acidic residues" evidence="1">
    <location>
        <begin position="180"/>
        <end position="196"/>
    </location>
</feature>
<reference evidence="3 4" key="1">
    <citation type="submission" date="2024-11" db="EMBL/GenBank/DDBJ databases">
        <title>A near-complete genome assembly of Cinchona calisaya.</title>
        <authorList>
            <person name="Lian D.C."/>
            <person name="Zhao X.W."/>
            <person name="Wei L."/>
        </authorList>
    </citation>
    <scope>NUCLEOTIDE SEQUENCE [LARGE SCALE GENOMIC DNA]</scope>
    <source>
        <tissue evidence="3">Nenye</tissue>
    </source>
</reference>
<evidence type="ECO:0000313" key="4">
    <source>
        <dbReference type="Proteomes" id="UP001630127"/>
    </source>
</evidence>
<feature type="domain" description="Proliferating cell nuclear antigen PCNA C-terminal" evidence="2">
    <location>
        <begin position="396"/>
        <end position="430"/>
    </location>
</feature>
<dbReference type="EMBL" id="JBJUIK010000008">
    <property type="protein sequence ID" value="KAL3519454.1"/>
    <property type="molecule type" value="Genomic_DNA"/>
</dbReference>
<keyword evidence="4" id="KW-1185">Reference proteome</keyword>
<evidence type="ECO:0000313" key="3">
    <source>
        <dbReference type="EMBL" id="KAL3519454.1"/>
    </source>
</evidence>
<dbReference type="AlphaFoldDB" id="A0ABD2ZJZ7"/>
<feature type="region of interest" description="Disordered" evidence="1">
    <location>
        <begin position="46"/>
        <end position="73"/>
    </location>
</feature>
<dbReference type="InterPro" id="IPR000730">
    <property type="entry name" value="Pr_cel_nuc_antig"/>
</dbReference>